<reference evidence="1 2" key="1">
    <citation type="submission" date="2016-06" db="EMBL/GenBank/DDBJ databases">
        <title>Respiratory ammonification of nitrate coupled to the oxidation of elemental sulfur in deep-sea autotrophic thermophilic bacteria.</title>
        <authorList>
            <person name="Slobodkina G.B."/>
            <person name="Mardanov A.V."/>
            <person name="Ravin N.V."/>
            <person name="Frolova A.A."/>
            <person name="Viryasiv M.B."/>
            <person name="Chernyh N.A."/>
            <person name="Bonch-Osmolovskaya E.A."/>
            <person name="Slobodkin A.I."/>
        </authorList>
    </citation>
    <scope>NUCLEOTIDE SEQUENCE [LARGE SCALE GENOMIC DNA]</scope>
    <source>
        <strain evidence="1 2">S69</strain>
    </source>
</reference>
<dbReference type="EMBL" id="MAGO01000002">
    <property type="protein sequence ID" value="OCC16028.1"/>
    <property type="molecule type" value="Genomic_DNA"/>
</dbReference>
<accession>A0A1B9F7U8</accession>
<dbReference type="AlphaFoldDB" id="A0A1B9F7U8"/>
<gene>
    <name evidence="1" type="ORF">DBT_0490</name>
</gene>
<sequence>MPKMQITIELFIENPFFRHLKCIIWDDFRAFGMRDLV</sequence>
<comment type="caution">
    <text evidence="1">The sequence shown here is derived from an EMBL/GenBank/DDBJ whole genome shotgun (WGS) entry which is preliminary data.</text>
</comment>
<evidence type="ECO:0000313" key="1">
    <source>
        <dbReference type="EMBL" id="OCC16028.1"/>
    </source>
</evidence>
<dbReference type="Proteomes" id="UP000093080">
    <property type="component" value="Unassembled WGS sequence"/>
</dbReference>
<proteinExistence type="predicted"/>
<evidence type="ECO:0000313" key="2">
    <source>
        <dbReference type="Proteomes" id="UP000093080"/>
    </source>
</evidence>
<protein>
    <submittedName>
        <fullName evidence="1">Uncharacterized protein</fullName>
    </submittedName>
</protein>
<name>A0A1B9F7U8_9BACT</name>
<dbReference type="STRING" id="1156395.DBT_0490"/>
<organism evidence="1 2">
    <name type="scientific">Dissulfuribacter thermophilus</name>
    <dbReference type="NCBI Taxonomy" id="1156395"/>
    <lineage>
        <taxon>Bacteria</taxon>
        <taxon>Pseudomonadati</taxon>
        <taxon>Thermodesulfobacteriota</taxon>
        <taxon>Dissulfuribacteria</taxon>
        <taxon>Dissulfuribacterales</taxon>
        <taxon>Dissulfuribacteraceae</taxon>
        <taxon>Dissulfuribacter</taxon>
    </lineage>
</organism>
<keyword evidence="2" id="KW-1185">Reference proteome</keyword>